<feature type="compositionally biased region" description="Acidic residues" evidence="15">
    <location>
        <begin position="218"/>
        <end position="233"/>
    </location>
</feature>
<evidence type="ECO:0000256" key="9">
    <source>
        <dbReference type="ARBA" id="ARBA00022989"/>
    </source>
</evidence>
<evidence type="ECO:0000256" key="16">
    <source>
        <dbReference type="SAM" id="Phobius"/>
    </source>
</evidence>
<dbReference type="SUPFAM" id="SSF46785">
    <property type="entry name" value="Winged helix' DNA-binding domain"/>
    <property type="match status" value="1"/>
</dbReference>
<dbReference type="Pfam" id="PF17854">
    <property type="entry name" value="FtsK_alpha"/>
    <property type="match status" value="1"/>
</dbReference>
<dbReference type="PROSITE" id="PS50901">
    <property type="entry name" value="FTSK"/>
    <property type="match status" value="1"/>
</dbReference>
<dbReference type="Pfam" id="PF01580">
    <property type="entry name" value="FtsK_SpoIIIE"/>
    <property type="match status" value="1"/>
</dbReference>
<proteinExistence type="inferred from homology"/>
<dbReference type="Gene3D" id="3.30.980.40">
    <property type="match status" value="1"/>
</dbReference>
<evidence type="ECO:0000256" key="8">
    <source>
        <dbReference type="ARBA" id="ARBA00022840"/>
    </source>
</evidence>
<evidence type="ECO:0000256" key="11">
    <source>
        <dbReference type="ARBA" id="ARBA00023136"/>
    </source>
</evidence>
<name>A0A1G1YIG3_9BACT</name>
<dbReference type="GO" id="GO:0005524">
    <property type="term" value="F:ATP binding"/>
    <property type="evidence" value="ECO:0007669"/>
    <property type="project" value="UniProtKB-UniRule"/>
</dbReference>
<keyword evidence="10" id="KW-0238">DNA-binding</keyword>
<dbReference type="AlphaFoldDB" id="A0A1G1YIG3"/>
<dbReference type="GO" id="GO:0005886">
    <property type="term" value="C:plasma membrane"/>
    <property type="evidence" value="ECO:0007669"/>
    <property type="project" value="UniProtKB-SubCell"/>
</dbReference>
<dbReference type="Gene3D" id="3.40.50.300">
    <property type="entry name" value="P-loop containing nucleotide triphosphate hydrolases"/>
    <property type="match status" value="1"/>
</dbReference>
<feature type="region of interest" description="Disordered" evidence="15">
    <location>
        <begin position="218"/>
        <end position="240"/>
    </location>
</feature>
<dbReference type="InterPro" id="IPR050206">
    <property type="entry name" value="FtsK/SpoIIIE/SftA"/>
</dbReference>
<dbReference type="SMART" id="SM00382">
    <property type="entry name" value="AAA"/>
    <property type="match status" value="1"/>
</dbReference>
<evidence type="ECO:0000256" key="10">
    <source>
        <dbReference type="ARBA" id="ARBA00023125"/>
    </source>
</evidence>
<dbReference type="InterPro" id="IPR018541">
    <property type="entry name" value="Ftsk_gamma"/>
</dbReference>
<dbReference type="Pfam" id="PF13491">
    <property type="entry name" value="FtsK_4TM"/>
    <property type="match status" value="1"/>
</dbReference>
<gene>
    <name evidence="18" type="ORF">A3A02_00800</name>
</gene>
<feature type="domain" description="FtsK" evidence="17">
    <location>
        <begin position="410"/>
        <end position="596"/>
    </location>
</feature>
<keyword evidence="9 16" id="KW-1133">Transmembrane helix</keyword>
<dbReference type="SUPFAM" id="SSF52540">
    <property type="entry name" value="P-loop containing nucleoside triphosphate hydrolases"/>
    <property type="match status" value="1"/>
</dbReference>
<feature type="transmembrane region" description="Helical" evidence="16">
    <location>
        <begin position="163"/>
        <end position="181"/>
    </location>
</feature>
<evidence type="ECO:0000256" key="1">
    <source>
        <dbReference type="ARBA" id="ARBA00004651"/>
    </source>
</evidence>
<dbReference type="GO" id="GO:0007059">
    <property type="term" value="P:chromosome segregation"/>
    <property type="evidence" value="ECO:0007669"/>
    <property type="project" value="UniProtKB-KW"/>
</dbReference>
<feature type="transmembrane region" description="Helical" evidence="16">
    <location>
        <begin position="136"/>
        <end position="156"/>
    </location>
</feature>
<evidence type="ECO:0000256" key="2">
    <source>
        <dbReference type="ARBA" id="ARBA00006474"/>
    </source>
</evidence>
<feature type="compositionally biased region" description="Acidic residues" evidence="15">
    <location>
        <begin position="769"/>
        <end position="783"/>
    </location>
</feature>
<comment type="subcellular location">
    <subcellularLocation>
        <location evidence="1">Cell membrane</location>
        <topology evidence="1">Multi-pass membrane protein</topology>
    </subcellularLocation>
</comment>
<dbReference type="PANTHER" id="PTHR22683:SF41">
    <property type="entry name" value="DNA TRANSLOCASE FTSK"/>
    <property type="match status" value="1"/>
</dbReference>
<dbReference type="InterPro" id="IPR002543">
    <property type="entry name" value="FtsK_dom"/>
</dbReference>
<evidence type="ECO:0000256" key="5">
    <source>
        <dbReference type="ARBA" id="ARBA00022692"/>
    </source>
</evidence>
<dbReference type="InterPro" id="IPR025199">
    <property type="entry name" value="FtsK_4TM"/>
</dbReference>
<keyword evidence="7" id="KW-0159">Chromosome partition</keyword>
<comment type="subunit">
    <text evidence="13">Homohexamer. Forms a ring that surrounds DNA.</text>
</comment>
<keyword evidence="11 16" id="KW-0472">Membrane</keyword>
<feature type="binding site" evidence="14">
    <location>
        <begin position="427"/>
        <end position="434"/>
    </location>
    <ligand>
        <name>ATP</name>
        <dbReference type="ChEBI" id="CHEBI:30616"/>
    </ligand>
</feature>
<evidence type="ECO:0000313" key="19">
    <source>
        <dbReference type="Proteomes" id="UP000177376"/>
    </source>
</evidence>
<keyword evidence="3" id="KW-1003">Cell membrane</keyword>
<dbReference type="InterPro" id="IPR027417">
    <property type="entry name" value="P-loop_NTPase"/>
</dbReference>
<comment type="similarity">
    <text evidence="2">Belongs to the FtsK/SpoIIIE/SftA family.</text>
</comment>
<accession>A0A1G1YIG3</accession>
<evidence type="ECO:0000313" key="18">
    <source>
        <dbReference type="EMBL" id="OGY52132.1"/>
    </source>
</evidence>
<sequence length="846" mass="94444">MVYRRRKNNVFAWPGRRRRRSRNQFDVRNLRGGFGLDWGLSSETKKGIIIIVLFVLAALSSLGLFDLAGDFGQMIIRVLSWLLGALKWLFPVMALLFGYFMLRADKYQVKVVNYLGAIFLILGLTTLWHLPFNMEQAVFAANQGLGGGYVGLILFWPLLKFMGFWGALVVSLAIFLIGVLLTFETSLYGLMWPVKLFKFVYSRFAKMTERRKIKMDDDYEEEEDRAEIEEELESETKAGEDMKDYSEPQFVRKDVKAFDLDDEEMPKIAKPRKFGRKIELPLELLVSKSGKPTSGDIKSNQFIIKKTLSNFGIEVDMGDVNVGPTVTQYTFRPADGVKLSKITNLNSDLALALAVHPIRIEAPIPGRSLVGVEVPNQMAAKVTMNEILAGKKFKERENNLMLVLGKDVSGQPYLVQLDKMPHLLIAGATGSGKSVCINSIITSLLYQNSPDELKFILVDPKRVELPVYNGIPYLLTPVITDVKKTINALKWTAVEMERRFEVLARAGQRNIAAYNKAADDKLPYIIFIIDELADLMSTAPNDIEAGIVRLAQMARAVGIYLVLATQRPSVEVITGLIKANIPARIAFSVASLIDSRTILDVSGAEKLVGRGDMLYIGPETSKPKRLQGVYISDRETHNIINYIKQQGTADYIEEVVERQAGPSQLSGGFYDDGGEALLSQTKDIIRESGKASASLLQRRLKIGYARAARILDLLEEQGLIGPADGAKPREVFLEKLGGISALEFSAREHNLTGELEPFNDNRPVPADLLDPDEEDNEDDENDDSTNFKDDTNEEENNNQNLVETSETKEESVIAEAENEPAETDSKNQKINPSAGGQKFFSEDEWT</sequence>
<organism evidence="18 19">
    <name type="scientific">Candidatus Buchananbacteria bacterium RIFCSPLOWO2_01_FULL_39_33</name>
    <dbReference type="NCBI Taxonomy" id="1797543"/>
    <lineage>
        <taxon>Bacteria</taxon>
        <taxon>Candidatus Buchananiibacteriota</taxon>
    </lineage>
</organism>
<dbReference type="Gene3D" id="1.10.10.10">
    <property type="entry name" value="Winged helix-like DNA-binding domain superfamily/Winged helix DNA-binding domain"/>
    <property type="match status" value="1"/>
</dbReference>
<keyword evidence="8 14" id="KW-0067">ATP-binding</keyword>
<comment type="caution">
    <text evidence="18">The sequence shown here is derived from an EMBL/GenBank/DDBJ whole genome shotgun (WGS) entry which is preliminary data.</text>
</comment>
<evidence type="ECO:0000256" key="7">
    <source>
        <dbReference type="ARBA" id="ARBA00022829"/>
    </source>
</evidence>
<keyword evidence="4" id="KW-0132">Cell division</keyword>
<feature type="transmembrane region" description="Helical" evidence="16">
    <location>
        <begin position="111"/>
        <end position="130"/>
    </location>
</feature>
<evidence type="ECO:0000256" key="15">
    <source>
        <dbReference type="SAM" id="MobiDB-lite"/>
    </source>
</evidence>
<evidence type="ECO:0000259" key="17">
    <source>
        <dbReference type="PROSITE" id="PS50901"/>
    </source>
</evidence>
<evidence type="ECO:0000256" key="6">
    <source>
        <dbReference type="ARBA" id="ARBA00022741"/>
    </source>
</evidence>
<keyword evidence="6 14" id="KW-0547">Nucleotide-binding</keyword>
<dbReference type="InterPro" id="IPR036388">
    <property type="entry name" value="WH-like_DNA-bd_sf"/>
</dbReference>
<evidence type="ECO:0000256" key="3">
    <source>
        <dbReference type="ARBA" id="ARBA00022475"/>
    </source>
</evidence>
<protein>
    <recommendedName>
        <fullName evidence="17">FtsK domain-containing protein</fullName>
    </recommendedName>
</protein>
<evidence type="ECO:0000256" key="13">
    <source>
        <dbReference type="ARBA" id="ARBA00025923"/>
    </source>
</evidence>
<dbReference type="GO" id="GO:0051301">
    <property type="term" value="P:cell division"/>
    <property type="evidence" value="ECO:0007669"/>
    <property type="project" value="UniProtKB-KW"/>
</dbReference>
<keyword evidence="12" id="KW-0131">Cell cycle</keyword>
<dbReference type="Proteomes" id="UP000177376">
    <property type="component" value="Unassembled WGS sequence"/>
</dbReference>
<evidence type="ECO:0000256" key="14">
    <source>
        <dbReference type="PROSITE-ProRule" id="PRU00289"/>
    </source>
</evidence>
<dbReference type="InterPro" id="IPR003593">
    <property type="entry name" value="AAA+_ATPase"/>
</dbReference>
<dbReference type="InterPro" id="IPR036390">
    <property type="entry name" value="WH_DNA-bd_sf"/>
</dbReference>
<dbReference type="Pfam" id="PF09397">
    <property type="entry name" value="FtsK_gamma"/>
    <property type="match status" value="1"/>
</dbReference>
<feature type="transmembrane region" description="Helical" evidence="16">
    <location>
        <begin position="74"/>
        <end position="99"/>
    </location>
</feature>
<dbReference type="GO" id="GO:0003677">
    <property type="term" value="F:DNA binding"/>
    <property type="evidence" value="ECO:0007669"/>
    <property type="project" value="UniProtKB-KW"/>
</dbReference>
<reference evidence="18 19" key="1">
    <citation type="journal article" date="2016" name="Nat. Commun.">
        <title>Thousands of microbial genomes shed light on interconnected biogeochemical processes in an aquifer system.</title>
        <authorList>
            <person name="Anantharaman K."/>
            <person name="Brown C.T."/>
            <person name="Hug L.A."/>
            <person name="Sharon I."/>
            <person name="Castelle C.J."/>
            <person name="Probst A.J."/>
            <person name="Thomas B.C."/>
            <person name="Singh A."/>
            <person name="Wilkins M.J."/>
            <person name="Karaoz U."/>
            <person name="Brodie E.L."/>
            <person name="Williams K.H."/>
            <person name="Hubbard S.S."/>
            <person name="Banfield J.F."/>
        </authorList>
    </citation>
    <scope>NUCLEOTIDE SEQUENCE [LARGE SCALE GENOMIC DNA]</scope>
</reference>
<dbReference type="CDD" id="cd01127">
    <property type="entry name" value="TrwB_TraG_TraD_VirD4"/>
    <property type="match status" value="1"/>
</dbReference>
<feature type="region of interest" description="Disordered" evidence="15">
    <location>
        <begin position="752"/>
        <end position="846"/>
    </location>
</feature>
<evidence type="ECO:0000256" key="4">
    <source>
        <dbReference type="ARBA" id="ARBA00022618"/>
    </source>
</evidence>
<keyword evidence="5 16" id="KW-0812">Transmembrane</keyword>
<dbReference type="EMBL" id="MHIM01000024">
    <property type="protein sequence ID" value="OGY52132.1"/>
    <property type="molecule type" value="Genomic_DNA"/>
</dbReference>
<evidence type="ECO:0000256" key="12">
    <source>
        <dbReference type="ARBA" id="ARBA00023306"/>
    </source>
</evidence>
<dbReference type="PANTHER" id="PTHR22683">
    <property type="entry name" value="SPORULATION PROTEIN RELATED"/>
    <property type="match status" value="1"/>
</dbReference>
<dbReference type="SMART" id="SM00843">
    <property type="entry name" value="Ftsk_gamma"/>
    <property type="match status" value="1"/>
</dbReference>
<feature type="transmembrane region" description="Helical" evidence="16">
    <location>
        <begin position="48"/>
        <end position="68"/>
    </location>
</feature>
<dbReference type="InterPro" id="IPR041027">
    <property type="entry name" value="FtsK_alpha"/>
</dbReference>